<sequence>LPYLLGHHWPLLCKLLQIHNSLFSLVLWILSPRAITLMHLNSSATILCSTTKQQPIGLYLKRRFSGDRDVLYLRVENGKATINREFTNRVLVQGDCCDYQLQLSSLKVEDTDSYYCKWILMDNDKGDVNYFPSHETVIVVRGKAYSTQYCFLNLVLGIHLSLQIQQCVCVHNYS</sequence>
<organism evidence="2 3">
    <name type="scientific">Denticeps clupeoides</name>
    <name type="common">denticle herring</name>
    <dbReference type="NCBI Taxonomy" id="299321"/>
    <lineage>
        <taxon>Eukaryota</taxon>
        <taxon>Metazoa</taxon>
        <taxon>Chordata</taxon>
        <taxon>Craniata</taxon>
        <taxon>Vertebrata</taxon>
        <taxon>Euteleostomi</taxon>
        <taxon>Actinopterygii</taxon>
        <taxon>Neopterygii</taxon>
        <taxon>Teleostei</taxon>
        <taxon>Clupei</taxon>
        <taxon>Clupeiformes</taxon>
        <taxon>Denticipitoidei</taxon>
        <taxon>Denticipitidae</taxon>
        <taxon>Denticeps</taxon>
    </lineage>
</organism>
<dbReference type="InterPro" id="IPR013783">
    <property type="entry name" value="Ig-like_fold"/>
</dbReference>
<evidence type="ECO:0000313" key="2">
    <source>
        <dbReference type="Ensembl" id="ENSDCDP00010001267.1"/>
    </source>
</evidence>
<feature type="domain" description="Immunoglobulin V-set" evidence="1">
    <location>
        <begin position="38"/>
        <end position="123"/>
    </location>
</feature>
<reference evidence="2" key="3">
    <citation type="submission" date="2025-09" db="UniProtKB">
        <authorList>
            <consortium name="Ensembl"/>
        </authorList>
    </citation>
    <scope>IDENTIFICATION</scope>
</reference>
<evidence type="ECO:0000313" key="3">
    <source>
        <dbReference type="Proteomes" id="UP000694580"/>
    </source>
</evidence>
<dbReference type="SUPFAM" id="SSF48726">
    <property type="entry name" value="Immunoglobulin"/>
    <property type="match status" value="1"/>
</dbReference>
<dbReference type="GO" id="GO:0016020">
    <property type="term" value="C:membrane"/>
    <property type="evidence" value="ECO:0007669"/>
    <property type="project" value="InterPro"/>
</dbReference>
<name>A0AAY3ZWV5_9TELE</name>
<dbReference type="PANTHER" id="PTHR15343">
    <property type="entry name" value="CD7"/>
    <property type="match status" value="1"/>
</dbReference>
<dbReference type="InterPro" id="IPR039090">
    <property type="entry name" value="CD7"/>
</dbReference>
<dbReference type="Pfam" id="PF07686">
    <property type="entry name" value="V-set"/>
    <property type="match status" value="1"/>
</dbReference>
<dbReference type="Gene3D" id="2.60.40.10">
    <property type="entry name" value="Immunoglobulins"/>
    <property type="match status" value="1"/>
</dbReference>
<accession>A0AAY3ZWV5</accession>
<dbReference type="AlphaFoldDB" id="A0AAY3ZWV5"/>
<dbReference type="GO" id="GO:0002250">
    <property type="term" value="P:adaptive immune response"/>
    <property type="evidence" value="ECO:0007669"/>
    <property type="project" value="InterPro"/>
</dbReference>
<dbReference type="InterPro" id="IPR013106">
    <property type="entry name" value="Ig_V-set"/>
</dbReference>
<dbReference type="Proteomes" id="UP000694580">
    <property type="component" value="Chromosome 2"/>
</dbReference>
<keyword evidence="3" id="KW-1185">Reference proteome</keyword>
<dbReference type="InterPro" id="IPR036179">
    <property type="entry name" value="Ig-like_dom_sf"/>
</dbReference>
<dbReference type="PANTHER" id="PTHR15343:SF0">
    <property type="entry name" value="T-CELL ANTIGEN CD7"/>
    <property type="match status" value="1"/>
</dbReference>
<reference evidence="2" key="2">
    <citation type="submission" date="2025-08" db="UniProtKB">
        <authorList>
            <consortium name="Ensembl"/>
        </authorList>
    </citation>
    <scope>IDENTIFICATION</scope>
</reference>
<dbReference type="GeneTree" id="ENSGT00940000178199"/>
<evidence type="ECO:0000259" key="1">
    <source>
        <dbReference type="Pfam" id="PF07686"/>
    </source>
</evidence>
<reference evidence="2 3" key="1">
    <citation type="submission" date="2020-06" db="EMBL/GenBank/DDBJ databases">
        <authorList>
            <consortium name="Wellcome Sanger Institute Data Sharing"/>
        </authorList>
    </citation>
    <scope>NUCLEOTIDE SEQUENCE [LARGE SCALE GENOMIC DNA]</scope>
</reference>
<dbReference type="Ensembl" id="ENSDCDT00010001327.1">
    <property type="protein sequence ID" value="ENSDCDP00010001267.1"/>
    <property type="gene ID" value="ENSDCDG00010000668.1"/>
</dbReference>
<protein>
    <recommendedName>
        <fullName evidence="1">Immunoglobulin V-set domain-containing protein</fullName>
    </recommendedName>
</protein>
<dbReference type="GO" id="GO:0038023">
    <property type="term" value="F:signaling receptor activity"/>
    <property type="evidence" value="ECO:0007669"/>
    <property type="project" value="InterPro"/>
</dbReference>
<proteinExistence type="predicted"/>